<accession>A0A2A4FS93</accession>
<feature type="chain" id="PRO_5013331408" evidence="1">
    <location>
        <begin position="25"/>
        <end position="238"/>
    </location>
</feature>
<feature type="signal peptide" evidence="1">
    <location>
        <begin position="1"/>
        <end position="24"/>
    </location>
</feature>
<dbReference type="Pfam" id="PF07589">
    <property type="entry name" value="PEP-CTERM"/>
    <property type="match status" value="1"/>
</dbReference>
<dbReference type="InterPro" id="IPR013424">
    <property type="entry name" value="Ice-binding_C"/>
</dbReference>
<protein>
    <submittedName>
        <fullName evidence="3">PEP-CTERM sorting domain-containing protein</fullName>
    </submittedName>
</protein>
<dbReference type="AlphaFoldDB" id="A0A2A4FS93"/>
<gene>
    <name evidence="3" type="ORF">COO09_19220</name>
</gene>
<dbReference type="NCBIfam" id="NF033947">
    <property type="entry name" value="PEP-cistern"/>
    <property type="match status" value="1"/>
</dbReference>
<name>A0A2A4FS93_9SPHN</name>
<comment type="caution">
    <text evidence="3">The sequence shown here is derived from an EMBL/GenBank/DDBJ whole genome shotgun (WGS) entry which is preliminary data.</text>
</comment>
<keyword evidence="4" id="KW-1185">Reference proteome</keyword>
<dbReference type="EMBL" id="NWUF01000025">
    <property type="protein sequence ID" value="PCE40590.1"/>
    <property type="molecule type" value="Genomic_DNA"/>
</dbReference>
<evidence type="ECO:0000313" key="4">
    <source>
        <dbReference type="Proteomes" id="UP000218934"/>
    </source>
</evidence>
<dbReference type="Proteomes" id="UP000218934">
    <property type="component" value="Unassembled WGS sequence"/>
</dbReference>
<evidence type="ECO:0000313" key="3">
    <source>
        <dbReference type="EMBL" id="PCE40590.1"/>
    </source>
</evidence>
<reference evidence="3 4" key="1">
    <citation type="submission" date="2017-09" db="EMBL/GenBank/DDBJ databases">
        <title>The Catabolism of 3,6-Dichlorosalicylic acid is Initiated by the Cytochrome P450 Monooxygenase DsmABC in Rhizorhabdus dicambivorans Ndbn-20.</title>
        <authorList>
            <person name="Na L."/>
        </authorList>
    </citation>
    <scope>NUCLEOTIDE SEQUENCE [LARGE SCALE GENOMIC DNA]</scope>
    <source>
        <strain evidence="3 4">Ndbn-20m</strain>
    </source>
</reference>
<dbReference type="NCBIfam" id="TIGR02595">
    <property type="entry name" value="PEP_CTERM"/>
    <property type="match status" value="1"/>
</dbReference>
<keyword evidence="1" id="KW-0732">Signal</keyword>
<dbReference type="NCBIfam" id="NF035944">
    <property type="entry name" value="PEPxxWA-CTERM"/>
    <property type="match status" value="1"/>
</dbReference>
<evidence type="ECO:0000259" key="2">
    <source>
        <dbReference type="Pfam" id="PF07589"/>
    </source>
</evidence>
<organism evidence="3 4">
    <name type="scientific">Rhizorhabdus dicambivorans</name>
    <dbReference type="NCBI Taxonomy" id="1850238"/>
    <lineage>
        <taxon>Bacteria</taxon>
        <taxon>Pseudomonadati</taxon>
        <taxon>Pseudomonadota</taxon>
        <taxon>Alphaproteobacteria</taxon>
        <taxon>Sphingomonadales</taxon>
        <taxon>Sphingomonadaceae</taxon>
        <taxon>Rhizorhabdus</taxon>
    </lineage>
</organism>
<dbReference type="KEGG" id="rdi:CMV14_14405"/>
<sequence>MRMMRRVKLAIAAAMLAAAMGAPASSAVIVNASNVGYNFTIDYTGQVGGSTTNLVGGLGNFIFNGVTNSGLTYNFSYAITNDSSVSSRLTSFGFDVSPDATGAGSTGFFSSTNFNNNFPEGFGKVDVCFEADSNGNCTGGSGGLIQNQTGNGTFALTFSQVMNQVTLEDFVTRFQSINPTVNGSSSGIGVGALVSGGGGGTPITAPEPGTWLMLLVGFGLVGGIMRRRDSVALYPQAA</sequence>
<evidence type="ECO:0000256" key="1">
    <source>
        <dbReference type="SAM" id="SignalP"/>
    </source>
</evidence>
<proteinExistence type="predicted"/>
<dbReference type="OrthoDB" id="7504626at2"/>
<feature type="domain" description="Ice-binding protein C-terminal" evidence="2">
    <location>
        <begin position="205"/>
        <end position="228"/>
    </location>
</feature>